<dbReference type="AlphaFoldDB" id="A0A344LJW5"/>
<dbReference type="InterPro" id="IPR038152">
    <property type="entry name" value="Carbam_trans_C_sf"/>
</dbReference>
<dbReference type="SUPFAM" id="SSF55821">
    <property type="entry name" value="YrdC/RibB"/>
    <property type="match status" value="1"/>
</dbReference>
<dbReference type="InterPro" id="IPR003696">
    <property type="entry name" value="Carbtransf_dom"/>
</dbReference>
<gene>
    <name evidence="4" type="ORF">A4R43_07505</name>
</gene>
<dbReference type="SUPFAM" id="SSF53067">
    <property type="entry name" value="Actin-like ATPase domain"/>
    <property type="match status" value="1"/>
</dbReference>
<feature type="domain" description="Carbamoyltransferase C-terminal" evidence="3">
    <location>
        <begin position="369"/>
        <end position="538"/>
    </location>
</feature>
<sequence length="540" mass="58755">MRILGINAVFHDPAAALVIDGRVVAAAEEERSSRRKHGKRPVPFSAWEQPEQAARWCLEQGGIDVTELDAVGYSYDPSLVDHGGDGLDPAWEELRTTFARRAPNFLASALPGLDPEIVRFVRHHVAHAASTGLAAPFGDSAVLVADGRGENISYLAGEYRDGKLVEWATQLLPHSLGLLYEDLTEHLGFARSSDEYKVMALASYGRPRFEPEFRELVYATGDGGFRTEPVDWEAFAPRRTGGFEQSHADLAATVQKRLEDVLLELARGLHEQTGQKRLTLAGGTALNCVANSRLYREGPFDEIWVQPASGDSGTALGAALHLAAEAGEPIEPMPGADLGRGWTDGELRGWLDRAGVRYERPDDVAETVAEALADNQIVAWFQGRAEFGPRALGHRSLLAHPGYQENLERLNDVKGREQFRPVAPMVLAERAAGIFGGGPLPSPYMLFVHHVAPEWADRIPAVTHVDGTARIQTVDAAEKPLLARMLGAFAERTGIPVVVNTSLNTAGRPMVDDPRDALECFGSSPIDLLAIGPYVVRRAR</sequence>
<reference evidence="4 5" key="1">
    <citation type="submission" date="2016-04" db="EMBL/GenBank/DDBJ databases">
        <title>Complete genome sequence and analysis of deep-sea sediment isolate, Amycolatopsis sp. WP1.</title>
        <authorList>
            <person name="Wang H."/>
            <person name="Chen S."/>
            <person name="Wu Q."/>
        </authorList>
    </citation>
    <scope>NUCLEOTIDE SEQUENCE [LARGE SCALE GENOMIC DNA]</scope>
    <source>
        <strain evidence="4 5">WP1</strain>
    </source>
</reference>
<organism evidence="4 5">
    <name type="scientific">Amycolatopsis albispora</name>
    <dbReference type="NCBI Taxonomy" id="1804986"/>
    <lineage>
        <taxon>Bacteria</taxon>
        <taxon>Bacillati</taxon>
        <taxon>Actinomycetota</taxon>
        <taxon>Actinomycetes</taxon>
        <taxon>Pseudonocardiales</taxon>
        <taxon>Pseudonocardiaceae</taxon>
        <taxon>Amycolatopsis</taxon>
    </lineage>
</organism>
<dbReference type="KEGG" id="aab:A4R43_07505"/>
<evidence type="ECO:0000313" key="4">
    <source>
        <dbReference type="EMBL" id="AXB48339.1"/>
    </source>
</evidence>
<protein>
    <submittedName>
        <fullName evidence="4">Carbamoyltransferase</fullName>
    </submittedName>
</protein>
<dbReference type="PANTHER" id="PTHR34847:SF1">
    <property type="entry name" value="NODULATION PROTEIN U"/>
    <property type="match status" value="1"/>
</dbReference>
<dbReference type="InterPro" id="IPR017945">
    <property type="entry name" value="DHBP_synth_RibB-like_a/b_dom"/>
</dbReference>
<dbReference type="InterPro" id="IPR043129">
    <property type="entry name" value="ATPase_NBD"/>
</dbReference>
<dbReference type="EMBL" id="CP015163">
    <property type="protein sequence ID" value="AXB48339.1"/>
    <property type="molecule type" value="Genomic_DNA"/>
</dbReference>
<dbReference type="Proteomes" id="UP000250434">
    <property type="component" value="Chromosome"/>
</dbReference>
<dbReference type="InterPro" id="IPR051338">
    <property type="entry name" value="NodU/CmcH_Carbamoyltrnsfr"/>
</dbReference>
<keyword evidence="5" id="KW-1185">Reference proteome</keyword>
<accession>A0A344LJW5</accession>
<dbReference type="CDD" id="cd24098">
    <property type="entry name" value="ASKHA_NBD_TobZ_N"/>
    <property type="match status" value="1"/>
</dbReference>
<evidence type="ECO:0000259" key="3">
    <source>
        <dbReference type="Pfam" id="PF16861"/>
    </source>
</evidence>
<dbReference type="PANTHER" id="PTHR34847">
    <property type="entry name" value="NODULATION PROTEIN U"/>
    <property type="match status" value="1"/>
</dbReference>
<evidence type="ECO:0000259" key="2">
    <source>
        <dbReference type="Pfam" id="PF02543"/>
    </source>
</evidence>
<keyword evidence="4" id="KW-0808">Transferase</keyword>
<feature type="domain" description="Carbamoyltransferase" evidence="2">
    <location>
        <begin position="118"/>
        <end position="320"/>
    </location>
</feature>
<dbReference type="Pfam" id="PF02543">
    <property type="entry name" value="Carbam_trans_N"/>
    <property type="match status" value="2"/>
</dbReference>
<dbReference type="GO" id="GO:0016740">
    <property type="term" value="F:transferase activity"/>
    <property type="evidence" value="ECO:0007669"/>
    <property type="project" value="UniProtKB-KW"/>
</dbReference>
<feature type="domain" description="Carbamoyltransferase" evidence="2">
    <location>
        <begin position="2"/>
        <end position="71"/>
    </location>
</feature>
<dbReference type="Gene3D" id="3.90.870.20">
    <property type="entry name" value="Carbamoyltransferase, C-terminal domain"/>
    <property type="match status" value="1"/>
</dbReference>
<evidence type="ECO:0000256" key="1">
    <source>
        <dbReference type="ARBA" id="ARBA00006129"/>
    </source>
</evidence>
<dbReference type="Pfam" id="PF16861">
    <property type="entry name" value="Carbam_trans_C"/>
    <property type="match status" value="1"/>
</dbReference>
<dbReference type="Gene3D" id="3.30.420.40">
    <property type="match status" value="2"/>
</dbReference>
<comment type="similarity">
    <text evidence="1">Belongs to the NodU/CmcH family.</text>
</comment>
<dbReference type="OrthoDB" id="9780777at2"/>
<name>A0A344LJW5_9PSEU</name>
<dbReference type="RefSeq" id="WP_113697411.1">
    <property type="nucleotide sequence ID" value="NZ_CP015163.1"/>
</dbReference>
<proteinExistence type="inferred from homology"/>
<evidence type="ECO:0000313" key="5">
    <source>
        <dbReference type="Proteomes" id="UP000250434"/>
    </source>
</evidence>
<dbReference type="InterPro" id="IPR031730">
    <property type="entry name" value="Carbam_trans_C"/>
</dbReference>